<organism evidence="1 2">
    <name type="scientific">Dysgonomonas mossii</name>
    <dbReference type="NCBI Taxonomy" id="163665"/>
    <lineage>
        <taxon>Bacteria</taxon>
        <taxon>Pseudomonadati</taxon>
        <taxon>Bacteroidota</taxon>
        <taxon>Bacteroidia</taxon>
        <taxon>Bacteroidales</taxon>
        <taxon>Dysgonomonadaceae</taxon>
        <taxon>Dysgonomonas</taxon>
    </lineage>
</organism>
<protein>
    <submittedName>
        <fullName evidence="1">Uncharacterized protein</fullName>
    </submittedName>
</protein>
<proteinExistence type="predicted"/>
<reference evidence="1 2" key="1">
    <citation type="submission" date="2019-03" db="EMBL/GenBank/DDBJ databases">
        <title>Diversity of the mouse oral microbiome.</title>
        <authorList>
            <person name="Joseph S."/>
            <person name="Aduse-Opoku J."/>
            <person name="Curtis M."/>
            <person name="Wade W."/>
            <person name="Hashim A."/>
        </authorList>
    </citation>
    <scope>NUCLEOTIDE SEQUENCE [LARGE SCALE GENOMIC DNA]</scope>
    <source>
        <strain evidence="1 2">P11</strain>
    </source>
</reference>
<accession>A0A4Y9III5</accession>
<comment type="caution">
    <text evidence="1">The sequence shown here is derived from an EMBL/GenBank/DDBJ whole genome shotgun (WGS) entry which is preliminary data.</text>
</comment>
<dbReference type="AlphaFoldDB" id="A0A4Y9III5"/>
<evidence type="ECO:0000313" key="2">
    <source>
        <dbReference type="Proteomes" id="UP000298285"/>
    </source>
</evidence>
<gene>
    <name evidence="1" type="ORF">E4T88_16155</name>
</gene>
<sequence length="144" mass="16660">MKDYHPGQGQYRSSYMNALRVAVTRTNNAYHEADFHRWQSQGFVVGIRVFRSKSNHGPCIICDSMAGVYPKGFKFTSWHPFCICQSVPEMLEGEEYIDYLLTGVVPEDKIIKTVPQSAIDFVNEKEGNKNKWFVKENKKYLLID</sequence>
<dbReference type="RefSeq" id="WP_135107258.1">
    <property type="nucleotide sequence ID" value="NZ_JADGKW010000007.1"/>
</dbReference>
<dbReference type="Proteomes" id="UP000298285">
    <property type="component" value="Unassembled WGS sequence"/>
</dbReference>
<dbReference type="OrthoDB" id="661150at2"/>
<name>A0A4Y9III5_9BACT</name>
<dbReference type="EMBL" id="SPPK01000007">
    <property type="protein sequence ID" value="TFU86981.1"/>
    <property type="molecule type" value="Genomic_DNA"/>
</dbReference>
<evidence type="ECO:0000313" key="1">
    <source>
        <dbReference type="EMBL" id="TFU86981.1"/>
    </source>
</evidence>